<dbReference type="NCBIfam" id="NF004824">
    <property type="entry name" value="PRK06180.1"/>
    <property type="match status" value="1"/>
</dbReference>
<dbReference type="PRINTS" id="PR00080">
    <property type="entry name" value="SDRFAMILY"/>
</dbReference>
<evidence type="ECO:0000256" key="3">
    <source>
        <dbReference type="RuleBase" id="RU000363"/>
    </source>
</evidence>
<dbReference type="SMART" id="SM00822">
    <property type="entry name" value="PKS_KR"/>
    <property type="match status" value="1"/>
</dbReference>
<protein>
    <submittedName>
        <fullName evidence="5">Oxidoreductase</fullName>
    </submittedName>
</protein>
<dbReference type="PROSITE" id="PS00061">
    <property type="entry name" value="ADH_SHORT"/>
    <property type="match status" value="1"/>
</dbReference>
<comment type="caution">
    <text evidence="5">The sequence shown here is derived from an EMBL/GenBank/DDBJ whole genome shotgun (WGS) entry which is preliminary data.</text>
</comment>
<dbReference type="Gene3D" id="3.40.50.720">
    <property type="entry name" value="NAD(P)-binding Rossmann-like Domain"/>
    <property type="match status" value="1"/>
</dbReference>
<name>A0ABT2BSM3_9BURK</name>
<evidence type="ECO:0000259" key="4">
    <source>
        <dbReference type="SMART" id="SM00822"/>
    </source>
</evidence>
<dbReference type="InterPro" id="IPR020904">
    <property type="entry name" value="Sc_DH/Rdtase_CS"/>
</dbReference>
<gene>
    <name evidence="5" type="ORF">NX786_01930</name>
</gene>
<dbReference type="InterPro" id="IPR036291">
    <property type="entry name" value="NAD(P)-bd_dom_sf"/>
</dbReference>
<evidence type="ECO:0000313" key="5">
    <source>
        <dbReference type="EMBL" id="MCS0628105.1"/>
    </source>
</evidence>
<dbReference type="PANTHER" id="PTHR43976">
    <property type="entry name" value="SHORT CHAIN DEHYDROGENASE"/>
    <property type="match status" value="1"/>
</dbReference>
<dbReference type="EMBL" id="JANUHC010000001">
    <property type="protein sequence ID" value="MCS0628105.1"/>
    <property type="molecule type" value="Genomic_DNA"/>
</dbReference>
<keyword evidence="6" id="KW-1185">Reference proteome</keyword>
<dbReference type="CDD" id="cd05374">
    <property type="entry name" value="17beta-HSD-like_SDR_c"/>
    <property type="match status" value="1"/>
</dbReference>
<keyword evidence="2" id="KW-0560">Oxidoreductase</keyword>
<evidence type="ECO:0000256" key="1">
    <source>
        <dbReference type="ARBA" id="ARBA00006484"/>
    </source>
</evidence>
<dbReference type="Pfam" id="PF00106">
    <property type="entry name" value="adh_short"/>
    <property type="match status" value="1"/>
</dbReference>
<dbReference type="PANTHER" id="PTHR43976:SF16">
    <property type="entry name" value="SHORT-CHAIN DEHYDROGENASE_REDUCTASE FAMILY PROTEIN"/>
    <property type="match status" value="1"/>
</dbReference>
<organism evidence="5 6">
    <name type="scientific">Telluria mixta</name>
    <dbReference type="NCBI Taxonomy" id="34071"/>
    <lineage>
        <taxon>Bacteria</taxon>
        <taxon>Pseudomonadati</taxon>
        <taxon>Pseudomonadota</taxon>
        <taxon>Betaproteobacteria</taxon>
        <taxon>Burkholderiales</taxon>
        <taxon>Oxalobacteraceae</taxon>
        <taxon>Telluria group</taxon>
        <taxon>Telluria</taxon>
    </lineage>
</organism>
<dbReference type="InterPro" id="IPR051911">
    <property type="entry name" value="SDR_oxidoreductase"/>
</dbReference>
<evidence type="ECO:0000256" key="2">
    <source>
        <dbReference type="ARBA" id="ARBA00023002"/>
    </source>
</evidence>
<proteinExistence type="inferred from homology"/>
<evidence type="ECO:0000313" key="6">
    <source>
        <dbReference type="Proteomes" id="UP001165263"/>
    </source>
</evidence>
<dbReference type="PRINTS" id="PR00081">
    <property type="entry name" value="GDHRDH"/>
</dbReference>
<reference evidence="5" key="1">
    <citation type="submission" date="2022-08" db="EMBL/GenBank/DDBJ databases">
        <title>Reclassification of Massilia species as members of the genera Telluria, Duganella, Pseudoduganella, Mokoshia gen. nov. and Zemynaea gen. nov. using orthogonal and non-orthogonal genome-based approaches.</title>
        <authorList>
            <person name="Bowman J.P."/>
        </authorList>
    </citation>
    <scope>NUCLEOTIDE SEQUENCE</scope>
    <source>
        <strain evidence="5">LMG 11547</strain>
    </source>
</reference>
<dbReference type="RefSeq" id="WP_259447357.1">
    <property type="nucleotide sequence ID" value="NZ_CP119520.1"/>
</dbReference>
<accession>A0ABT2BSM3</accession>
<dbReference type="SUPFAM" id="SSF51735">
    <property type="entry name" value="NAD(P)-binding Rossmann-fold domains"/>
    <property type="match status" value="1"/>
</dbReference>
<sequence length="292" mass="31397">MQKCWFITGASRGLGVDIARAALAAGDCVVATGRDPEQVHAALGERECLLVARLDVTRKDDIQAAVDAAIERFGGIDVLVNNAGYGHLGFFEETTDADVHAQFDSNVFGLMQVTRAVLPTMRLARNGHIFNLSSLAGLRGSAFSSLYCASKFAVEGFSEALAEELAPFGVRVTIVEPGPFRTDFLSTRSLRVGGERLQDYNPVRDGIRATFEARNGRQAGDPAKLARALVELANDPRPPLRFLAGAAAFEAGTQKLNRMRTEMDAWRAAGVATDGAYDDARQWQPPAPSVTA</sequence>
<dbReference type="Proteomes" id="UP001165263">
    <property type="component" value="Unassembled WGS sequence"/>
</dbReference>
<comment type="similarity">
    <text evidence="1 3">Belongs to the short-chain dehydrogenases/reductases (SDR) family.</text>
</comment>
<feature type="domain" description="Ketoreductase" evidence="4">
    <location>
        <begin position="3"/>
        <end position="183"/>
    </location>
</feature>
<dbReference type="InterPro" id="IPR002347">
    <property type="entry name" value="SDR_fam"/>
</dbReference>
<dbReference type="InterPro" id="IPR057326">
    <property type="entry name" value="KR_dom"/>
</dbReference>